<dbReference type="PRINTS" id="PR00723">
    <property type="entry name" value="SUBTILISIN"/>
</dbReference>
<proteinExistence type="inferred from homology"/>
<dbReference type="GO" id="GO:0006508">
    <property type="term" value="P:proteolysis"/>
    <property type="evidence" value="ECO:0007669"/>
    <property type="project" value="UniProtKB-KW"/>
</dbReference>
<evidence type="ECO:0000256" key="4">
    <source>
        <dbReference type="ARBA" id="ARBA00022825"/>
    </source>
</evidence>
<dbReference type="GO" id="GO:0004252">
    <property type="term" value="F:serine-type endopeptidase activity"/>
    <property type="evidence" value="ECO:0007669"/>
    <property type="project" value="UniProtKB-UniRule"/>
</dbReference>
<reference evidence="9" key="1">
    <citation type="journal article" date="2021" name="Nat. Commun.">
        <title>Genetic determinants of endophytism in the Arabidopsis root mycobiome.</title>
        <authorList>
            <person name="Mesny F."/>
            <person name="Miyauchi S."/>
            <person name="Thiergart T."/>
            <person name="Pickel B."/>
            <person name="Atanasova L."/>
            <person name="Karlsson M."/>
            <person name="Huettel B."/>
            <person name="Barry K.W."/>
            <person name="Haridas S."/>
            <person name="Chen C."/>
            <person name="Bauer D."/>
            <person name="Andreopoulos W."/>
            <person name="Pangilinan J."/>
            <person name="LaButti K."/>
            <person name="Riley R."/>
            <person name="Lipzen A."/>
            <person name="Clum A."/>
            <person name="Drula E."/>
            <person name="Henrissat B."/>
            <person name="Kohler A."/>
            <person name="Grigoriev I.V."/>
            <person name="Martin F.M."/>
            <person name="Hacquard S."/>
        </authorList>
    </citation>
    <scope>NUCLEOTIDE SEQUENCE</scope>
    <source>
        <strain evidence="9">MPI-CAGE-CH-0235</strain>
    </source>
</reference>
<evidence type="ECO:0000256" key="5">
    <source>
        <dbReference type="PROSITE-ProRule" id="PRU01240"/>
    </source>
</evidence>
<evidence type="ECO:0000256" key="2">
    <source>
        <dbReference type="ARBA" id="ARBA00022670"/>
    </source>
</evidence>
<feature type="compositionally biased region" description="Low complexity" evidence="6">
    <location>
        <begin position="662"/>
        <end position="699"/>
    </location>
</feature>
<keyword evidence="10" id="KW-1185">Reference proteome</keyword>
<evidence type="ECO:0000259" key="8">
    <source>
        <dbReference type="Pfam" id="PF24476"/>
    </source>
</evidence>
<feature type="active site" description="Charge relay system" evidence="5">
    <location>
        <position position="1052"/>
    </location>
</feature>
<dbReference type="PROSITE" id="PS00136">
    <property type="entry name" value="SUBTILASE_ASP"/>
    <property type="match status" value="1"/>
</dbReference>
<feature type="domain" description="Peptidase S8/S53" evidence="7">
    <location>
        <begin position="811"/>
        <end position="1067"/>
    </location>
</feature>
<keyword evidence="4 5" id="KW-0720">Serine protease</keyword>
<dbReference type="AlphaFoldDB" id="A0A8K0SYN2"/>
<dbReference type="PANTHER" id="PTHR43399:SF4">
    <property type="entry name" value="CELL WALL-ASSOCIATED PROTEASE"/>
    <property type="match status" value="1"/>
</dbReference>
<dbReference type="InterPro" id="IPR015500">
    <property type="entry name" value="Peptidase_S8_subtilisin-rel"/>
</dbReference>
<feature type="compositionally biased region" description="Low complexity" evidence="6">
    <location>
        <begin position="609"/>
        <end position="626"/>
    </location>
</feature>
<dbReference type="SUPFAM" id="SSF52743">
    <property type="entry name" value="Subtilisin-like"/>
    <property type="match status" value="1"/>
</dbReference>
<gene>
    <name evidence="9" type="ORF">B0I35DRAFT_183080</name>
</gene>
<dbReference type="OrthoDB" id="206201at2759"/>
<dbReference type="InterPro" id="IPR051048">
    <property type="entry name" value="Peptidase_S8/S53_subtilisin"/>
</dbReference>
<evidence type="ECO:0000256" key="3">
    <source>
        <dbReference type="ARBA" id="ARBA00022801"/>
    </source>
</evidence>
<evidence type="ECO:0000313" key="10">
    <source>
        <dbReference type="Proteomes" id="UP000813444"/>
    </source>
</evidence>
<dbReference type="InterPro" id="IPR023827">
    <property type="entry name" value="Peptidase_S8_Asp-AS"/>
</dbReference>
<name>A0A8K0SYN2_9HYPO</name>
<evidence type="ECO:0000259" key="7">
    <source>
        <dbReference type="Pfam" id="PF00082"/>
    </source>
</evidence>
<dbReference type="Proteomes" id="UP000813444">
    <property type="component" value="Unassembled WGS sequence"/>
</dbReference>
<feature type="active site" description="Charge relay system" evidence="5">
    <location>
        <position position="818"/>
    </location>
</feature>
<feature type="domain" description="DUF7580" evidence="8">
    <location>
        <begin position="220"/>
        <end position="553"/>
    </location>
</feature>
<feature type="region of interest" description="Disordered" evidence="6">
    <location>
        <begin position="577"/>
        <end position="739"/>
    </location>
</feature>
<dbReference type="CDD" id="cd00306">
    <property type="entry name" value="Peptidases_S8_S53"/>
    <property type="match status" value="1"/>
</dbReference>
<dbReference type="PANTHER" id="PTHR43399">
    <property type="entry name" value="SUBTILISIN-RELATED"/>
    <property type="match status" value="1"/>
</dbReference>
<dbReference type="Pfam" id="PF24476">
    <property type="entry name" value="DUF7580"/>
    <property type="match status" value="1"/>
</dbReference>
<feature type="compositionally biased region" description="Basic and acidic residues" evidence="6">
    <location>
        <begin position="638"/>
        <end position="657"/>
    </location>
</feature>
<keyword evidence="2 5" id="KW-0645">Protease</keyword>
<keyword evidence="3 5" id="KW-0378">Hydrolase</keyword>
<dbReference type="InterPro" id="IPR056002">
    <property type="entry name" value="DUF7580"/>
</dbReference>
<evidence type="ECO:0008006" key="11">
    <source>
        <dbReference type="Google" id="ProtNLM"/>
    </source>
</evidence>
<feature type="active site" description="Charge relay system" evidence="5">
    <location>
        <position position="878"/>
    </location>
</feature>
<organism evidence="9 10">
    <name type="scientific">Stachybotrys elegans</name>
    <dbReference type="NCBI Taxonomy" id="80388"/>
    <lineage>
        <taxon>Eukaryota</taxon>
        <taxon>Fungi</taxon>
        <taxon>Dikarya</taxon>
        <taxon>Ascomycota</taxon>
        <taxon>Pezizomycotina</taxon>
        <taxon>Sordariomycetes</taxon>
        <taxon>Hypocreomycetidae</taxon>
        <taxon>Hypocreales</taxon>
        <taxon>Stachybotryaceae</taxon>
        <taxon>Stachybotrys</taxon>
    </lineage>
</organism>
<sequence>MALPRPTYIEDLKEWQVLQKVSPLFVSDLKWRPGEGREGNQELAAILTSESSSLFRPHFGSIPAGVPAKCPLSERTRAAFETEINTLLSNLELLVDEAVQRGSTNDSTSNEANESVITIERDDYGIKPKPPATDPRYDLSAKYPRLVALGEILEMRQDSAPVENYAEYLKLTQDPGEFKEKVNAVKKFNESIGRILSDATPTPKNRSITKSRSLNIHSRFDHNLWNCSKRLFNSLASHLQLCSAGDSNNSKHRAMLHLRNFQRFKDDQNEEDRDHTSPPALTLLLVSCPDQEKWQQTRCIVSSESSQFIDPEIQNLCQLAHELQAEQILGVQLSETGLLNASELFFGDAPLYPTATPTVSFLDLLKSDIVQNRYKFPPNDKKILAFLLSHALLYLNDGGWLQHHWTPEGIKFLRDKDKIYDIHHPYIACKLSHNLPKLENLHPLHHYPRILSFARLLVELEMGLSFSDLLIKLVEAGKLELHRQDAEPDVLEALKSMCTGWGKDQLNPGYIKALKACVFFPKLFRQYQQTHPEVTVEDVILSDIVGPLEVEVSISKRREWVSPHLTVQSGILCHDQRQASVPASKRPQHAPPSASGSRFVAKQQTKGFSTSSTRLRSSTGTGSLSTQQQALPLLQNRTPDKLDATHKTTSKGYERGRNVRTAAGGSAKASSLSSSMSSNRGNTTSQPVPSSGTSVPSPSMARSSLSKSSTPLAQNQSKRNRLMAQSAEGPSIPARKASPSALAIDNCEVTSSDATDSKSKLGAPVIAIKSRSGSPLLGIPESNCKASEMSFRYLEETIKKRLQYNPDDDRRVRIAVLDTGLDDQHENFQLKQTDEMGQQNRDSEENTARYGSRIKQRRNFCCHKPEDENADVDDLDGHGTQIAGVLLRLAPNADIYVARVCRGRNVGFHDAAIKERIDRENDFKDPEPDVVARAIDWAIKEEVHIINLSLGFRDCDYVELEGLTQALERARKKILVFAATSNEGGFESAAWPAKDPEYAIGIHSAVDSGQRPSKLAANPFHPGDNFMVVGENILSQWPTRKGGGCRLCSGSSFATPVAAAMGALLLAFVWQELCAQERKEARERVPVDEIQTNKGMSKVLRAISKSPQGNAAYRSISCKLLWEDYVDIGNRNNAKEARVHAWNVIKTALK</sequence>
<dbReference type="InterPro" id="IPR000209">
    <property type="entry name" value="Peptidase_S8/S53_dom"/>
</dbReference>
<comment type="similarity">
    <text evidence="1 5">Belongs to the peptidase S8 family.</text>
</comment>
<dbReference type="InterPro" id="IPR036852">
    <property type="entry name" value="Peptidase_S8/S53_dom_sf"/>
</dbReference>
<feature type="compositionally biased region" description="Polar residues" evidence="6">
    <location>
        <begin position="700"/>
        <end position="717"/>
    </location>
</feature>
<dbReference type="Gene3D" id="3.40.50.200">
    <property type="entry name" value="Peptidase S8/S53 domain"/>
    <property type="match status" value="1"/>
</dbReference>
<dbReference type="PROSITE" id="PS51892">
    <property type="entry name" value="SUBTILASE"/>
    <property type="match status" value="1"/>
</dbReference>
<comment type="caution">
    <text evidence="9">The sequence shown here is derived from an EMBL/GenBank/DDBJ whole genome shotgun (WGS) entry which is preliminary data.</text>
</comment>
<evidence type="ECO:0000256" key="6">
    <source>
        <dbReference type="SAM" id="MobiDB-lite"/>
    </source>
</evidence>
<evidence type="ECO:0000256" key="1">
    <source>
        <dbReference type="ARBA" id="ARBA00011073"/>
    </source>
</evidence>
<dbReference type="EMBL" id="JAGPNK010000004">
    <property type="protein sequence ID" value="KAH7322491.1"/>
    <property type="molecule type" value="Genomic_DNA"/>
</dbReference>
<protein>
    <recommendedName>
        <fullName evidence="11">Peptidase S8/S53 domain-containing protein</fullName>
    </recommendedName>
</protein>
<evidence type="ECO:0000313" key="9">
    <source>
        <dbReference type="EMBL" id="KAH7322491.1"/>
    </source>
</evidence>
<dbReference type="Pfam" id="PF00082">
    <property type="entry name" value="Peptidase_S8"/>
    <property type="match status" value="1"/>
</dbReference>
<accession>A0A8K0SYN2</accession>